<dbReference type="Proteomes" id="UP000046393">
    <property type="component" value="Unplaced"/>
</dbReference>
<organism evidence="1 2">
    <name type="scientific">Syphacia muris</name>
    <dbReference type="NCBI Taxonomy" id="451379"/>
    <lineage>
        <taxon>Eukaryota</taxon>
        <taxon>Metazoa</taxon>
        <taxon>Ecdysozoa</taxon>
        <taxon>Nematoda</taxon>
        <taxon>Chromadorea</taxon>
        <taxon>Rhabditida</taxon>
        <taxon>Spirurina</taxon>
        <taxon>Oxyuridomorpha</taxon>
        <taxon>Oxyuroidea</taxon>
        <taxon>Oxyuridae</taxon>
        <taxon>Syphacia</taxon>
    </lineage>
</organism>
<sequence>MSEWMKKDLENVVDDVGCVIADRGGVELALKKESKKKKKMVKERRQRDLIKDNLASLTAVCPKRSLKQSICAGARLLLPLPLPLLLLPLLLG</sequence>
<accession>A0A0N5ABZ8</accession>
<reference evidence="2" key="1">
    <citation type="submission" date="2017-02" db="UniProtKB">
        <authorList>
            <consortium name="WormBaseParasite"/>
        </authorList>
    </citation>
    <scope>IDENTIFICATION</scope>
</reference>
<dbReference type="AlphaFoldDB" id="A0A0N5ABZ8"/>
<evidence type="ECO:0000313" key="1">
    <source>
        <dbReference type="Proteomes" id="UP000046393"/>
    </source>
</evidence>
<name>A0A0N5ABZ8_9BILA</name>
<keyword evidence="1" id="KW-1185">Reference proteome</keyword>
<dbReference type="WBParaSite" id="SMUV_0000167401-mRNA-1">
    <property type="protein sequence ID" value="SMUV_0000167401-mRNA-1"/>
    <property type="gene ID" value="SMUV_0000167401"/>
</dbReference>
<proteinExistence type="predicted"/>
<evidence type="ECO:0000313" key="2">
    <source>
        <dbReference type="WBParaSite" id="SMUV_0000167401-mRNA-1"/>
    </source>
</evidence>
<protein>
    <submittedName>
        <fullName evidence="2">BHLH domain-containing protein</fullName>
    </submittedName>
</protein>